<name>A0A9X1S243_9MICO</name>
<proteinExistence type="predicted"/>
<dbReference type="RefSeq" id="WP_229382841.1">
    <property type="nucleotide sequence ID" value="NZ_JAGTTN010000001.1"/>
</dbReference>
<comment type="caution">
    <text evidence="1">The sequence shown here is derived from an EMBL/GenBank/DDBJ whole genome shotgun (WGS) entry which is preliminary data.</text>
</comment>
<organism evidence="1 2">
    <name type="scientific">Microbacterium allomyrinae</name>
    <dbReference type="NCBI Taxonomy" id="2830666"/>
    <lineage>
        <taxon>Bacteria</taxon>
        <taxon>Bacillati</taxon>
        <taxon>Actinomycetota</taxon>
        <taxon>Actinomycetes</taxon>
        <taxon>Micrococcales</taxon>
        <taxon>Microbacteriaceae</taxon>
        <taxon>Microbacterium</taxon>
    </lineage>
</organism>
<evidence type="ECO:0000313" key="1">
    <source>
        <dbReference type="EMBL" id="MCC2030957.1"/>
    </source>
</evidence>
<sequence length="220" mass="22957">MAVSARTRRLLTWLPAAILVLVIAGVVFASFAIQESWWTQENPAASVDQKASDGSSMLTDAGFDYANVEGVVRVRVGEGGLSATELGLPIDGEKTADFRRPLRAVIASGDAVHVLDDIAGLTATSQGDELVEVSLRPDVVQGWSGAIGYLQALARDFGWDAAQLDSLETEISEFNRAGEGETFTATIGPGTTGDATVTATLVFDRASGATPVLITFAPAG</sequence>
<dbReference type="EMBL" id="JAGTTN010000001">
    <property type="protein sequence ID" value="MCC2030957.1"/>
    <property type="molecule type" value="Genomic_DNA"/>
</dbReference>
<evidence type="ECO:0000313" key="2">
    <source>
        <dbReference type="Proteomes" id="UP001139354"/>
    </source>
</evidence>
<reference evidence="1" key="1">
    <citation type="submission" date="2021-04" db="EMBL/GenBank/DDBJ databases">
        <title>Microbacterium tenobrionis sp. nov. and Microbacterium allomyrinae sp. nov., isolated from larvae of Tenobrio molitor and Allomyrina dichotoma, respectively.</title>
        <authorList>
            <person name="Lee S.D."/>
        </authorList>
    </citation>
    <scope>NUCLEOTIDE SEQUENCE</scope>
    <source>
        <strain evidence="1">BWT-G7</strain>
    </source>
</reference>
<dbReference type="AlphaFoldDB" id="A0A9X1S243"/>
<keyword evidence="2" id="KW-1185">Reference proteome</keyword>
<protein>
    <submittedName>
        <fullName evidence="1">Uncharacterized protein</fullName>
    </submittedName>
</protein>
<dbReference type="Proteomes" id="UP001139354">
    <property type="component" value="Unassembled WGS sequence"/>
</dbReference>
<gene>
    <name evidence="1" type="ORF">KEC57_02030</name>
</gene>
<accession>A0A9X1S243</accession>